<dbReference type="InterPro" id="IPR019734">
    <property type="entry name" value="TPR_rpt"/>
</dbReference>
<organism evidence="2 3">
    <name type="scientific">Nodularia spumigena UHCC 0060</name>
    <dbReference type="NCBI Taxonomy" id="3110300"/>
    <lineage>
        <taxon>Bacteria</taxon>
        <taxon>Bacillati</taxon>
        <taxon>Cyanobacteriota</taxon>
        <taxon>Cyanophyceae</taxon>
        <taxon>Nostocales</taxon>
        <taxon>Nodulariaceae</taxon>
        <taxon>Nodularia</taxon>
    </lineage>
</organism>
<dbReference type="InterPro" id="IPR024983">
    <property type="entry name" value="CHAT_dom"/>
</dbReference>
<keyword evidence="3" id="KW-1185">Reference proteome</keyword>
<dbReference type="Pfam" id="PF13181">
    <property type="entry name" value="TPR_8"/>
    <property type="match status" value="1"/>
</dbReference>
<dbReference type="SUPFAM" id="SSF48452">
    <property type="entry name" value="TPR-like"/>
    <property type="match status" value="1"/>
</dbReference>
<name>A0ABU5UWC1_NODSP</name>
<dbReference type="Pfam" id="PF12770">
    <property type="entry name" value="CHAT"/>
    <property type="match status" value="1"/>
</dbReference>
<dbReference type="InterPro" id="IPR011990">
    <property type="entry name" value="TPR-like_helical_dom_sf"/>
</dbReference>
<gene>
    <name evidence="2" type="ORF">VB695_21400</name>
</gene>
<evidence type="ECO:0000313" key="3">
    <source>
        <dbReference type="Proteomes" id="UP001303285"/>
    </source>
</evidence>
<dbReference type="PANTHER" id="PTHR10098">
    <property type="entry name" value="RAPSYN-RELATED"/>
    <property type="match status" value="1"/>
</dbReference>
<accession>A0ABU5UWC1</accession>
<reference evidence="2 3" key="1">
    <citation type="submission" date="2023-12" db="EMBL/GenBank/DDBJ databases">
        <title>Baltic Sea Cyanobacteria.</title>
        <authorList>
            <person name="Delbaje E."/>
            <person name="Fewer D.P."/>
            <person name="Shishido T.K."/>
        </authorList>
    </citation>
    <scope>NUCLEOTIDE SEQUENCE [LARGE SCALE GENOMIC DNA]</scope>
    <source>
        <strain evidence="2 3">UHCC 0060</strain>
    </source>
</reference>
<evidence type="ECO:0000259" key="1">
    <source>
        <dbReference type="Pfam" id="PF12770"/>
    </source>
</evidence>
<sequence length="481" mass="54551">ANVYIHLGQESKSIKYLSQAMGIAQSVEAWDIAYEWQWQLGQLYKKSNRIQEAIPAYTAAVHSLELVRNSILSINPEIQFAFKDKVEPVYQEYMELLLSQDNINFRQIIQTQEQLKLAELENFLQCGNLIPKFSLLDVQDSSSKIPHTIYLIKLKNQIEVILRNPEGDFYHHNLELNLAEDSINTLIKFLPNQRFNSFAETDFMLYPQSLYKLLLAPISKYLPDTGNLIFVLDTYFQNLPISMLHDGEKYLIDSYNISVASSSQFYQNQAFKPGQLRALVAAISEESPSFKDSLVPPNLNPLPEVKAEIKSIRKNTVSTSELLNHQFTSDRFRQKIANSPLPVIHVSTHAQFSSDPEQTFILAWDRPMNLWDLNVLLKRQNSQSSIDLLVLSACQTAKGDRRSALGIAGLAAQSGARSTIATLWLVNSDSTVQLISKFYEGLKNGLPKAEALRQAQLSLLSSPKYSHPYYWAAFVLVGAWD</sequence>
<dbReference type="EMBL" id="JAYGHK010000121">
    <property type="protein sequence ID" value="MEA5610592.1"/>
    <property type="molecule type" value="Genomic_DNA"/>
</dbReference>
<proteinExistence type="predicted"/>
<protein>
    <submittedName>
        <fullName evidence="2">CHAT domain-containing protein</fullName>
    </submittedName>
</protein>
<dbReference type="RefSeq" id="WP_323244752.1">
    <property type="nucleotide sequence ID" value="NZ_JAYGHK010000121.1"/>
</dbReference>
<comment type="caution">
    <text evidence="2">The sequence shown here is derived from an EMBL/GenBank/DDBJ whole genome shotgun (WGS) entry which is preliminary data.</text>
</comment>
<dbReference type="Gene3D" id="1.25.40.10">
    <property type="entry name" value="Tetratricopeptide repeat domain"/>
    <property type="match status" value="1"/>
</dbReference>
<feature type="non-terminal residue" evidence="2">
    <location>
        <position position="1"/>
    </location>
</feature>
<evidence type="ECO:0000313" key="2">
    <source>
        <dbReference type="EMBL" id="MEA5610592.1"/>
    </source>
</evidence>
<dbReference type="Proteomes" id="UP001303285">
    <property type="component" value="Unassembled WGS sequence"/>
</dbReference>
<feature type="domain" description="CHAT" evidence="1">
    <location>
        <begin position="208"/>
        <end position="479"/>
    </location>
</feature>